<dbReference type="AlphaFoldDB" id="A0A286UM53"/>
<comment type="caution">
    <text evidence="1">The sequence shown here is derived from an EMBL/GenBank/DDBJ whole genome shotgun (WGS) entry which is preliminary data.</text>
</comment>
<keyword evidence="1" id="KW-0808">Transferase</keyword>
<dbReference type="GO" id="GO:0032259">
    <property type="term" value="P:methylation"/>
    <property type="evidence" value="ECO:0007669"/>
    <property type="project" value="UniProtKB-KW"/>
</dbReference>
<reference evidence="1 2" key="1">
    <citation type="journal article" date="2017" name="Mol. Ecol.">
        <title>Comparative and population genomic landscape of Phellinus noxius: A hypervariable fungus causing root rot in trees.</title>
        <authorList>
            <person name="Chung C.L."/>
            <person name="Lee T.J."/>
            <person name="Akiba M."/>
            <person name="Lee H.H."/>
            <person name="Kuo T.H."/>
            <person name="Liu D."/>
            <person name="Ke H.M."/>
            <person name="Yokoi T."/>
            <person name="Roa M.B."/>
            <person name="Lu M.J."/>
            <person name="Chang Y.Y."/>
            <person name="Ann P.J."/>
            <person name="Tsai J.N."/>
            <person name="Chen C.Y."/>
            <person name="Tzean S.S."/>
            <person name="Ota Y."/>
            <person name="Hattori T."/>
            <person name="Sahashi N."/>
            <person name="Liou R.F."/>
            <person name="Kikuchi T."/>
            <person name="Tsai I.J."/>
        </authorList>
    </citation>
    <scope>NUCLEOTIDE SEQUENCE [LARGE SCALE GENOMIC DNA]</scope>
    <source>
        <strain evidence="1 2">FFPRI411160</strain>
    </source>
</reference>
<accession>A0A286UM53</accession>
<dbReference type="PANTHER" id="PTHR43861">
    <property type="entry name" value="TRANS-ACONITATE 2-METHYLTRANSFERASE-RELATED"/>
    <property type="match status" value="1"/>
</dbReference>
<evidence type="ECO:0000313" key="1">
    <source>
        <dbReference type="EMBL" id="PAV20660.1"/>
    </source>
</evidence>
<keyword evidence="1" id="KW-0489">Methyltransferase</keyword>
<dbReference type="CDD" id="cd02440">
    <property type="entry name" value="AdoMet_MTases"/>
    <property type="match status" value="1"/>
</dbReference>
<sequence>MSVSTLTSATHGLRDLFGRGMNLISDLYKLPADKQELDRLTLQHKIWRLMVDGLYPKEAEEAVQELVRRCEKEERRMKILDIGSGSGSWALEMAQKFPNSEVLGIDLIEHKSLTGAPNCSFVRADATTCLHRYIGQFDIVQCRSVAKHVLNPAIFTRDIGHTLRPGGIFFFADATADILNKEKQIYPHASDHVLDPTVPLLQENKDGSWFARWLWEVNKRWTTKARMNTDGDKLHLLLRADQQFVNIHDYSYYSPIGWDGGDYVEGTNGSEVGNLMVLNVFDFLQASVPSLLASGMSEETVTIWTKNCRKEVLDPSKKLLLKWVIAWATKS</sequence>
<protein>
    <submittedName>
        <fullName evidence="1">S-adenosyl-L-methionine-dependent methyltransferase</fullName>
    </submittedName>
</protein>
<evidence type="ECO:0000313" key="2">
    <source>
        <dbReference type="Proteomes" id="UP000217199"/>
    </source>
</evidence>
<dbReference type="SUPFAM" id="SSF53335">
    <property type="entry name" value="S-adenosyl-L-methionine-dependent methyltransferases"/>
    <property type="match status" value="1"/>
</dbReference>
<dbReference type="Gene3D" id="3.40.50.150">
    <property type="entry name" value="Vaccinia Virus protein VP39"/>
    <property type="match status" value="1"/>
</dbReference>
<proteinExistence type="predicted"/>
<dbReference type="InterPro" id="IPR029063">
    <property type="entry name" value="SAM-dependent_MTases_sf"/>
</dbReference>
<dbReference type="STRING" id="2282107.A0A286UM53"/>
<dbReference type="InParanoid" id="A0A286UM53"/>
<keyword evidence="2" id="KW-1185">Reference proteome</keyword>
<dbReference type="EMBL" id="NBII01000003">
    <property type="protein sequence ID" value="PAV20660.1"/>
    <property type="molecule type" value="Genomic_DNA"/>
</dbReference>
<dbReference type="Pfam" id="PF13489">
    <property type="entry name" value="Methyltransf_23"/>
    <property type="match status" value="1"/>
</dbReference>
<gene>
    <name evidence="1" type="ORF">PNOK_0328700</name>
</gene>
<dbReference type="OrthoDB" id="2013972at2759"/>
<organism evidence="1 2">
    <name type="scientific">Pyrrhoderma noxium</name>
    <dbReference type="NCBI Taxonomy" id="2282107"/>
    <lineage>
        <taxon>Eukaryota</taxon>
        <taxon>Fungi</taxon>
        <taxon>Dikarya</taxon>
        <taxon>Basidiomycota</taxon>
        <taxon>Agaricomycotina</taxon>
        <taxon>Agaricomycetes</taxon>
        <taxon>Hymenochaetales</taxon>
        <taxon>Hymenochaetaceae</taxon>
        <taxon>Pyrrhoderma</taxon>
    </lineage>
</organism>
<name>A0A286UM53_9AGAM</name>
<dbReference type="Proteomes" id="UP000217199">
    <property type="component" value="Unassembled WGS sequence"/>
</dbReference>
<dbReference type="GO" id="GO:0008168">
    <property type="term" value="F:methyltransferase activity"/>
    <property type="evidence" value="ECO:0007669"/>
    <property type="project" value="UniProtKB-KW"/>
</dbReference>